<evidence type="ECO:0000313" key="2">
    <source>
        <dbReference type="Proteomes" id="UP000234681"/>
    </source>
</evidence>
<dbReference type="AlphaFoldDB" id="A6HP88"/>
<protein>
    <submittedName>
        <fullName evidence="1">RCG26709</fullName>
    </submittedName>
</protein>
<proteinExistence type="predicted"/>
<evidence type="ECO:0000313" key="1">
    <source>
        <dbReference type="EMBL" id="EDL79839.1"/>
    </source>
</evidence>
<reference evidence="2" key="1">
    <citation type="submission" date="2005-09" db="EMBL/GenBank/DDBJ databases">
        <authorList>
            <person name="Mural R.J."/>
            <person name="Li P.W."/>
            <person name="Adams M.D."/>
            <person name="Amanatides P.G."/>
            <person name="Baden-Tillson H."/>
            <person name="Barnstead M."/>
            <person name="Chin S.H."/>
            <person name="Dew I."/>
            <person name="Evans C.A."/>
            <person name="Ferriera S."/>
            <person name="Flanigan M."/>
            <person name="Fosler C."/>
            <person name="Glodek A."/>
            <person name="Gu Z."/>
            <person name="Holt R.A."/>
            <person name="Jennings D."/>
            <person name="Kraft C.L."/>
            <person name="Lu F."/>
            <person name="Nguyen T."/>
            <person name="Nusskern D.R."/>
            <person name="Pfannkoch C.M."/>
            <person name="Sitter C."/>
            <person name="Sutton G.G."/>
            <person name="Venter J.C."/>
            <person name="Wang Z."/>
            <person name="Woodage T."/>
            <person name="Zheng X.H."/>
            <person name="Zhong F."/>
        </authorList>
    </citation>
    <scope>NUCLEOTIDE SEQUENCE [LARGE SCALE GENOMIC DNA]</scope>
    <source>
        <strain>BN</strain>
        <strain evidence="2">Sprague-Dawley</strain>
    </source>
</reference>
<sequence length="53" mass="6147">MLSYSSTDKKRNASFRDKCFFCQEQLREKPPHLPLSMLSALFPHRYGVPPPPP</sequence>
<gene>
    <name evidence="1" type="ORF">rCG_26709</name>
</gene>
<organism evidence="1 2">
    <name type="scientific">Rattus norvegicus</name>
    <name type="common">Rat</name>
    <dbReference type="NCBI Taxonomy" id="10116"/>
    <lineage>
        <taxon>Eukaryota</taxon>
        <taxon>Metazoa</taxon>
        <taxon>Chordata</taxon>
        <taxon>Craniata</taxon>
        <taxon>Vertebrata</taxon>
        <taxon>Euteleostomi</taxon>
        <taxon>Mammalia</taxon>
        <taxon>Eutheria</taxon>
        <taxon>Euarchontoglires</taxon>
        <taxon>Glires</taxon>
        <taxon>Rodentia</taxon>
        <taxon>Myomorpha</taxon>
        <taxon>Muroidea</taxon>
        <taxon>Muridae</taxon>
        <taxon>Murinae</taxon>
        <taxon>Rattus</taxon>
    </lineage>
</organism>
<accession>A6HP88</accession>
<name>A6HP88_RAT</name>
<dbReference type="Proteomes" id="UP000234681">
    <property type="component" value="Chromosome 3"/>
</dbReference>
<dbReference type="EMBL" id="CH473949">
    <property type="protein sequence ID" value="EDL79839.1"/>
    <property type="molecule type" value="Genomic_DNA"/>
</dbReference>